<proteinExistence type="predicted"/>
<feature type="domain" description="HTH arsR-type" evidence="1">
    <location>
        <begin position="260"/>
        <end position="347"/>
    </location>
</feature>
<dbReference type="EMBL" id="VSSQ01012592">
    <property type="protein sequence ID" value="MPM49594.1"/>
    <property type="molecule type" value="Genomic_DNA"/>
</dbReference>
<evidence type="ECO:0000259" key="1">
    <source>
        <dbReference type="SMART" id="SM00418"/>
    </source>
</evidence>
<protein>
    <recommendedName>
        <fullName evidence="1">HTH arsR-type domain-containing protein</fullName>
    </recommendedName>
</protein>
<gene>
    <name evidence="2" type="ORF">SDC9_96324</name>
</gene>
<sequence>MEYNNITGIIYDCIFLGVIYFNKDTVKSVLSKYCDDSDDIFEYYNIIEEKQIFPPKHLYPFFYYDGEFPSVLSDYFRCNGYYDQYTFEYFISLIEKKDEFKKFTVNLLLRDLPQEMKNNILNMSKKMLYDEVLKKLSYTDEIIMNVLNMLNDFDSFIDDIIDYFYKIKPVICDLHQQFKKKIEEEFAIFQTDECINNLGRFLNIEISALKSSDFSFCLIHKYVCLSKTNKNNKNLGFITGISLKKAIDCFFIYNNITLETFINALGNSIRYNVVIQLNKHGALTSSQLSRILNVSNTAMRRHIDILFNEYVIKISNQTNREIYFSINESYFKYILPKFKDFIKTLSKDDDYYDAITKKVKES</sequence>
<dbReference type="InterPro" id="IPR001845">
    <property type="entry name" value="HTH_ArsR_DNA-bd_dom"/>
</dbReference>
<dbReference type="InterPro" id="IPR036390">
    <property type="entry name" value="WH_DNA-bd_sf"/>
</dbReference>
<comment type="caution">
    <text evidence="2">The sequence shown here is derived from an EMBL/GenBank/DDBJ whole genome shotgun (WGS) entry which is preliminary data.</text>
</comment>
<dbReference type="Gene3D" id="1.10.10.10">
    <property type="entry name" value="Winged helix-like DNA-binding domain superfamily/Winged helix DNA-binding domain"/>
    <property type="match status" value="1"/>
</dbReference>
<dbReference type="CDD" id="cd00090">
    <property type="entry name" value="HTH_ARSR"/>
    <property type="match status" value="1"/>
</dbReference>
<accession>A0A645AIW1</accession>
<name>A0A645AIW1_9ZZZZ</name>
<evidence type="ECO:0000313" key="2">
    <source>
        <dbReference type="EMBL" id="MPM49594.1"/>
    </source>
</evidence>
<dbReference type="SMART" id="SM00418">
    <property type="entry name" value="HTH_ARSR"/>
    <property type="match status" value="1"/>
</dbReference>
<dbReference type="SUPFAM" id="SSF46785">
    <property type="entry name" value="Winged helix' DNA-binding domain"/>
    <property type="match status" value="1"/>
</dbReference>
<dbReference type="GO" id="GO:0003700">
    <property type="term" value="F:DNA-binding transcription factor activity"/>
    <property type="evidence" value="ECO:0007669"/>
    <property type="project" value="InterPro"/>
</dbReference>
<dbReference type="InterPro" id="IPR036388">
    <property type="entry name" value="WH-like_DNA-bd_sf"/>
</dbReference>
<dbReference type="AlphaFoldDB" id="A0A645AIW1"/>
<organism evidence="2">
    <name type="scientific">bioreactor metagenome</name>
    <dbReference type="NCBI Taxonomy" id="1076179"/>
    <lineage>
        <taxon>unclassified sequences</taxon>
        <taxon>metagenomes</taxon>
        <taxon>ecological metagenomes</taxon>
    </lineage>
</organism>
<reference evidence="2" key="1">
    <citation type="submission" date="2019-08" db="EMBL/GenBank/DDBJ databases">
        <authorList>
            <person name="Kucharzyk K."/>
            <person name="Murdoch R.W."/>
            <person name="Higgins S."/>
            <person name="Loffler F."/>
        </authorList>
    </citation>
    <scope>NUCLEOTIDE SEQUENCE</scope>
</reference>
<dbReference type="InterPro" id="IPR011991">
    <property type="entry name" value="ArsR-like_HTH"/>
</dbReference>